<sequence>MRDLRDLMGKITAGASGEVESAKGRTGATSHSSPANDADLERALELSEQEARVSAMSEEEALEAALAASMEQEQWQGVKLKSGTPAGYKRKHPEAIERSERADGTRRKIDEAVGDASKPLRSSDDASAWRHGDVDPKAELKQESAGLAPLFGGSKSTIEVPTFSSGGPETSDSAMTTINKLNGSLDLLYCKGWIVPEARRKLFRWMLNGLAWHRVVYTRPNSNITIRTPRLTTTFGRDDTGAPDSAYPIKPRPFPKPLAELKALLEHLTGSYFNTVIINLYLDGSDSISYHSDDEAFLGSLPTIASISLGATRDFFMRRKAPAGVDVPAARADQPSGTKGVGPAASRPTEKFALADGDLLIMRGRSQADYEHAIPKRKEAGPRINLTFRRVTNVKGTNNFQRYNRGGVAESRFINGKMIEASGGL</sequence>
<dbReference type="InterPro" id="IPR037151">
    <property type="entry name" value="AlkB-like_sf"/>
</dbReference>
<feature type="region of interest" description="Disordered" evidence="2">
    <location>
        <begin position="1"/>
        <end position="40"/>
    </location>
</feature>
<reference evidence="4 5" key="1">
    <citation type="journal article" date="2018" name="Mol. Biol. Evol.">
        <title>Broad Genomic Sampling Reveals a Smut Pathogenic Ancestry of the Fungal Clade Ustilaginomycotina.</title>
        <authorList>
            <person name="Kijpornyongpan T."/>
            <person name="Mondo S.J."/>
            <person name="Barry K."/>
            <person name="Sandor L."/>
            <person name="Lee J."/>
            <person name="Lipzen A."/>
            <person name="Pangilinan J."/>
            <person name="LaButti K."/>
            <person name="Hainaut M."/>
            <person name="Henrissat B."/>
            <person name="Grigoriev I.V."/>
            <person name="Spatafora J.W."/>
            <person name="Aime M.C."/>
        </authorList>
    </citation>
    <scope>NUCLEOTIDE SEQUENCE [LARGE SCALE GENOMIC DNA]</scope>
    <source>
        <strain evidence="4 5">MCA 4658</strain>
    </source>
</reference>
<dbReference type="InterPro" id="IPR032852">
    <property type="entry name" value="ALKBH2"/>
</dbReference>
<feature type="binding site" evidence="1">
    <location>
        <position position="279"/>
    </location>
    <ligand>
        <name>2-oxoglutarate</name>
        <dbReference type="ChEBI" id="CHEBI:16810"/>
    </ligand>
</feature>
<feature type="compositionally biased region" description="Basic and acidic residues" evidence="2">
    <location>
        <begin position="121"/>
        <end position="131"/>
    </location>
</feature>
<dbReference type="PROSITE" id="PS51471">
    <property type="entry name" value="FE2OG_OXY"/>
    <property type="match status" value="1"/>
</dbReference>
<dbReference type="GeneID" id="37037709"/>
<dbReference type="InterPro" id="IPR005123">
    <property type="entry name" value="Oxoglu/Fe-dep_dioxygenase_dom"/>
</dbReference>
<gene>
    <name evidence="4" type="ORF">IE81DRAFT_344720</name>
</gene>
<accession>A0A316W6K9</accession>
<name>A0A316W6K9_9BASI</name>
<dbReference type="PANTHER" id="PTHR31573:SF1">
    <property type="entry name" value="DNA OXIDATIVE DEMETHYLASE ALKBH2"/>
    <property type="match status" value="1"/>
</dbReference>
<feature type="domain" description="Fe2OG dioxygenase" evidence="3">
    <location>
        <begin position="272"/>
        <end position="392"/>
    </location>
</feature>
<dbReference type="STRING" id="1522189.A0A316W6K9"/>
<dbReference type="InterPro" id="IPR027450">
    <property type="entry name" value="AlkB-like"/>
</dbReference>
<keyword evidence="5" id="KW-1185">Reference proteome</keyword>
<feature type="binding site" evidence="1">
    <location>
        <position position="387"/>
    </location>
    <ligand>
        <name>2-oxoglutarate</name>
        <dbReference type="ChEBI" id="CHEBI:16810"/>
    </ligand>
</feature>
<dbReference type="InParanoid" id="A0A316W6K9"/>
<feature type="binding site" evidence="1">
    <location>
        <position position="291"/>
    </location>
    <ligand>
        <name>2-oxoglutarate</name>
        <dbReference type="ChEBI" id="CHEBI:16810"/>
    </ligand>
</feature>
<organism evidence="4 5">
    <name type="scientific">Ceraceosorus guamensis</name>
    <dbReference type="NCBI Taxonomy" id="1522189"/>
    <lineage>
        <taxon>Eukaryota</taxon>
        <taxon>Fungi</taxon>
        <taxon>Dikarya</taxon>
        <taxon>Basidiomycota</taxon>
        <taxon>Ustilaginomycotina</taxon>
        <taxon>Exobasidiomycetes</taxon>
        <taxon>Ceraceosorales</taxon>
        <taxon>Ceraceosoraceae</taxon>
        <taxon>Ceraceosorus</taxon>
    </lineage>
</organism>
<evidence type="ECO:0000256" key="2">
    <source>
        <dbReference type="SAM" id="MobiDB-lite"/>
    </source>
</evidence>
<dbReference type="GO" id="GO:0006307">
    <property type="term" value="P:DNA alkylation repair"/>
    <property type="evidence" value="ECO:0007669"/>
    <property type="project" value="TreeGrafter"/>
</dbReference>
<dbReference type="PANTHER" id="PTHR31573">
    <property type="entry name" value="ALPHA-KETOGLUTARATE-DEPENDENT DIOXYGENASE ALKB HOMOLOG 2"/>
    <property type="match status" value="1"/>
</dbReference>
<dbReference type="SUPFAM" id="SSF51197">
    <property type="entry name" value="Clavaminate synthase-like"/>
    <property type="match status" value="1"/>
</dbReference>
<proteinExistence type="predicted"/>
<dbReference type="GO" id="GO:0051747">
    <property type="term" value="F:cytosine C-5 DNA demethylase activity"/>
    <property type="evidence" value="ECO:0007669"/>
    <property type="project" value="TreeGrafter"/>
</dbReference>
<dbReference type="GO" id="GO:0008198">
    <property type="term" value="F:ferrous iron binding"/>
    <property type="evidence" value="ECO:0007669"/>
    <property type="project" value="TreeGrafter"/>
</dbReference>
<feature type="binding site" evidence="1">
    <location>
        <position position="383"/>
    </location>
    <ligand>
        <name>2-oxoglutarate</name>
        <dbReference type="ChEBI" id="CHEBI:16810"/>
    </ligand>
</feature>
<dbReference type="EMBL" id="KZ819355">
    <property type="protein sequence ID" value="PWN45412.1"/>
    <property type="molecule type" value="Genomic_DNA"/>
</dbReference>
<dbReference type="Gene3D" id="2.60.120.590">
    <property type="entry name" value="Alpha-ketoglutarate-dependent dioxygenase AlkB-like"/>
    <property type="match status" value="1"/>
</dbReference>
<evidence type="ECO:0000256" key="1">
    <source>
        <dbReference type="PIRSR" id="PIRSR632852-1"/>
    </source>
</evidence>
<dbReference type="OrthoDB" id="545910at2759"/>
<dbReference type="RefSeq" id="XP_025372572.1">
    <property type="nucleotide sequence ID" value="XM_025515839.1"/>
</dbReference>
<feature type="compositionally biased region" description="Basic and acidic residues" evidence="2">
    <location>
        <begin position="93"/>
        <end position="111"/>
    </location>
</feature>
<feature type="binding site" evidence="1">
    <location>
        <position position="281"/>
    </location>
    <ligand>
        <name>2-oxoglutarate</name>
        <dbReference type="ChEBI" id="CHEBI:16810"/>
    </ligand>
</feature>
<feature type="binding site" evidence="1">
    <location>
        <position position="294"/>
    </location>
    <ligand>
        <name>substrate</name>
    </ligand>
</feature>
<dbReference type="GO" id="GO:0035516">
    <property type="term" value="F:broad specificity oxidative DNA demethylase activity"/>
    <property type="evidence" value="ECO:0007669"/>
    <property type="project" value="TreeGrafter"/>
</dbReference>
<evidence type="ECO:0000259" key="3">
    <source>
        <dbReference type="PROSITE" id="PS51471"/>
    </source>
</evidence>
<feature type="binding site" evidence="1">
    <location>
        <position position="389"/>
    </location>
    <ligand>
        <name>2-oxoglutarate</name>
        <dbReference type="ChEBI" id="CHEBI:16810"/>
    </ligand>
</feature>
<dbReference type="Proteomes" id="UP000245783">
    <property type="component" value="Unassembled WGS sequence"/>
</dbReference>
<feature type="region of interest" description="Disordered" evidence="2">
    <location>
        <begin position="326"/>
        <end position="346"/>
    </location>
</feature>
<evidence type="ECO:0000313" key="4">
    <source>
        <dbReference type="EMBL" id="PWN45412.1"/>
    </source>
</evidence>
<dbReference type="Pfam" id="PF13532">
    <property type="entry name" value="2OG-FeII_Oxy_2"/>
    <property type="match status" value="1"/>
</dbReference>
<feature type="binding site" evidence="1">
    <location>
        <position position="372"/>
    </location>
    <ligand>
        <name>2-oxoglutarate</name>
        <dbReference type="ChEBI" id="CHEBI:16810"/>
    </ligand>
</feature>
<protein>
    <recommendedName>
        <fullName evidence="3">Fe2OG dioxygenase domain-containing protein</fullName>
    </recommendedName>
</protein>
<dbReference type="AlphaFoldDB" id="A0A316W6K9"/>
<feature type="region of interest" description="Disordered" evidence="2">
    <location>
        <begin position="76"/>
        <end position="131"/>
    </location>
</feature>
<evidence type="ECO:0000313" key="5">
    <source>
        <dbReference type="Proteomes" id="UP000245783"/>
    </source>
</evidence>